<evidence type="ECO:0000313" key="7">
    <source>
        <dbReference type="Proteomes" id="UP000256900"/>
    </source>
</evidence>
<dbReference type="GO" id="GO:0003677">
    <property type="term" value="F:DNA binding"/>
    <property type="evidence" value="ECO:0007669"/>
    <property type="project" value="UniProtKB-UniRule"/>
</dbReference>
<evidence type="ECO:0000256" key="1">
    <source>
        <dbReference type="ARBA" id="ARBA00023015"/>
    </source>
</evidence>
<organism evidence="6 7">
    <name type="scientific">Methylovirgula ligni</name>
    <dbReference type="NCBI Taxonomy" id="569860"/>
    <lineage>
        <taxon>Bacteria</taxon>
        <taxon>Pseudomonadati</taxon>
        <taxon>Pseudomonadota</taxon>
        <taxon>Alphaproteobacteria</taxon>
        <taxon>Hyphomicrobiales</taxon>
        <taxon>Beijerinckiaceae</taxon>
        <taxon>Methylovirgula</taxon>
    </lineage>
</organism>
<dbReference type="InterPro" id="IPR001647">
    <property type="entry name" value="HTH_TetR"/>
</dbReference>
<dbReference type="Gene3D" id="1.10.357.10">
    <property type="entry name" value="Tetracycline Repressor, domain 2"/>
    <property type="match status" value="1"/>
</dbReference>
<dbReference type="Pfam" id="PF16925">
    <property type="entry name" value="TetR_C_13"/>
    <property type="match status" value="1"/>
</dbReference>
<dbReference type="InterPro" id="IPR036271">
    <property type="entry name" value="Tet_transcr_reg_TetR-rel_C_sf"/>
</dbReference>
<dbReference type="PANTHER" id="PTHR47506">
    <property type="entry name" value="TRANSCRIPTIONAL REGULATORY PROTEIN"/>
    <property type="match status" value="1"/>
</dbReference>
<name>A0A3D9Z4M1_9HYPH</name>
<sequence length="194" mass="21196">MVRPREFDRDAALEQAMRVFWARGFAATSTADLVEAMGIARQSLYNAFGDKRRLYLEALETYQRRTTAGHLKRLNDPASPTEGVRDLLSGLIVEDDGLRAMGCMGVGAIAEFSTSDPELTALRAKVAALLRKRLTDRIREGQAVGEFDQGTSPTEAAAFIQMTMSGIQLAARGGVAAKDLRTMARFAVDRLKAI</sequence>
<dbReference type="EMBL" id="QUMO01000001">
    <property type="protein sequence ID" value="REF89190.1"/>
    <property type="molecule type" value="Genomic_DNA"/>
</dbReference>
<dbReference type="Gene3D" id="1.10.10.60">
    <property type="entry name" value="Homeodomain-like"/>
    <property type="match status" value="1"/>
</dbReference>
<keyword evidence="2 4" id="KW-0238">DNA-binding</keyword>
<comment type="caution">
    <text evidence="6">The sequence shown here is derived from an EMBL/GenBank/DDBJ whole genome shotgun (WGS) entry which is preliminary data.</text>
</comment>
<dbReference type="SUPFAM" id="SSF48498">
    <property type="entry name" value="Tetracyclin repressor-like, C-terminal domain"/>
    <property type="match status" value="1"/>
</dbReference>
<protein>
    <submittedName>
        <fullName evidence="6">TetR family transcriptional regulator</fullName>
    </submittedName>
</protein>
<proteinExistence type="predicted"/>
<keyword evidence="3" id="KW-0804">Transcription</keyword>
<evidence type="ECO:0000256" key="2">
    <source>
        <dbReference type="ARBA" id="ARBA00023125"/>
    </source>
</evidence>
<keyword evidence="7" id="KW-1185">Reference proteome</keyword>
<feature type="DNA-binding region" description="H-T-H motif" evidence="4">
    <location>
        <begin position="29"/>
        <end position="48"/>
    </location>
</feature>
<keyword evidence="1" id="KW-0805">Transcription regulation</keyword>
<evidence type="ECO:0000256" key="4">
    <source>
        <dbReference type="PROSITE-ProRule" id="PRU00335"/>
    </source>
</evidence>
<dbReference type="Pfam" id="PF00440">
    <property type="entry name" value="TetR_N"/>
    <property type="match status" value="1"/>
</dbReference>
<dbReference type="OrthoDB" id="9795242at2"/>
<evidence type="ECO:0000313" key="6">
    <source>
        <dbReference type="EMBL" id="REF89190.1"/>
    </source>
</evidence>
<dbReference type="PANTHER" id="PTHR47506:SF1">
    <property type="entry name" value="HTH-TYPE TRANSCRIPTIONAL REGULATOR YJDC"/>
    <property type="match status" value="1"/>
</dbReference>
<dbReference type="InterPro" id="IPR011075">
    <property type="entry name" value="TetR_C"/>
</dbReference>
<dbReference type="Proteomes" id="UP000256900">
    <property type="component" value="Unassembled WGS sequence"/>
</dbReference>
<reference evidence="6 7" key="1">
    <citation type="submission" date="2018-08" db="EMBL/GenBank/DDBJ databases">
        <title>Genomic Encyclopedia of Type Strains, Phase IV (KMG-IV): sequencing the most valuable type-strain genomes for metagenomic binning, comparative biology and taxonomic classification.</title>
        <authorList>
            <person name="Goeker M."/>
        </authorList>
    </citation>
    <scope>NUCLEOTIDE SEQUENCE [LARGE SCALE GENOMIC DNA]</scope>
    <source>
        <strain evidence="6 7">BW863</strain>
    </source>
</reference>
<gene>
    <name evidence="6" type="ORF">DES32_0407</name>
</gene>
<feature type="domain" description="HTH tetR-type" evidence="5">
    <location>
        <begin position="6"/>
        <end position="66"/>
    </location>
</feature>
<dbReference type="AlphaFoldDB" id="A0A3D9Z4M1"/>
<accession>A0A3D9Z4M1</accession>
<evidence type="ECO:0000259" key="5">
    <source>
        <dbReference type="PROSITE" id="PS50977"/>
    </source>
</evidence>
<dbReference type="PROSITE" id="PS50977">
    <property type="entry name" value="HTH_TETR_2"/>
    <property type="match status" value="1"/>
</dbReference>
<dbReference type="SUPFAM" id="SSF46689">
    <property type="entry name" value="Homeodomain-like"/>
    <property type="match status" value="1"/>
</dbReference>
<dbReference type="InterPro" id="IPR009057">
    <property type="entry name" value="Homeodomain-like_sf"/>
</dbReference>
<evidence type="ECO:0000256" key="3">
    <source>
        <dbReference type="ARBA" id="ARBA00023163"/>
    </source>
</evidence>